<sequence length="193" mass="21700">MHQNAKNTRVDRRAELLKVSREIMAEKGYEATKISEIVARAGVAQGTFYWYFPSKASIVKILTVEMQSEVQTALTSAFAEPGLLKQKIEKSITDTFNILSAYRDVLALARLVESASEHEFVFSPYHRLISDLLRYEQSQGTINSSIDPTITATLIVGTVYYAAVQCYIYNVPIPIEHYIKETTRFVCHALGIG</sequence>
<evidence type="ECO:0000313" key="5">
    <source>
        <dbReference type="Proteomes" id="UP000654345"/>
    </source>
</evidence>
<dbReference type="PANTHER" id="PTHR43479:SF8">
    <property type="entry name" value="TRANSCRIPTIONAL REGULATOR, TETR FAMILY"/>
    <property type="match status" value="1"/>
</dbReference>
<dbReference type="EMBL" id="BNJG01000002">
    <property type="protein sequence ID" value="GHO58108.1"/>
    <property type="molecule type" value="Genomic_DNA"/>
</dbReference>
<dbReference type="PANTHER" id="PTHR43479">
    <property type="entry name" value="ACREF/ENVCD OPERON REPRESSOR-RELATED"/>
    <property type="match status" value="1"/>
</dbReference>
<dbReference type="Pfam" id="PF17934">
    <property type="entry name" value="TetR_C_26"/>
    <property type="match status" value="1"/>
</dbReference>
<evidence type="ECO:0000259" key="3">
    <source>
        <dbReference type="PROSITE" id="PS50977"/>
    </source>
</evidence>
<keyword evidence="5" id="KW-1185">Reference proteome</keyword>
<dbReference type="Gene3D" id="1.10.357.10">
    <property type="entry name" value="Tetracycline Repressor, domain 2"/>
    <property type="match status" value="1"/>
</dbReference>
<keyword evidence="1 2" id="KW-0238">DNA-binding</keyword>
<name>A0ABQ3UZ89_9CHLR</name>
<dbReference type="PRINTS" id="PR00455">
    <property type="entry name" value="HTHTETR"/>
</dbReference>
<protein>
    <submittedName>
        <fullName evidence="4">TetR family transcriptional regulator</fullName>
    </submittedName>
</protein>
<dbReference type="RefSeq" id="WP_201374377.1">
    <property type="nucleotide sequence ID" value="NZ_BNJG01000002.1"/>
</dbReference>
<reference evidence="4 5" key="1">
    <citation type="journal article" date="2021" name="Int. J. Syst. Evol. Microbiol.">
        <title>Reticulibacter mediterranei gen. nov., sp. nov., within the new family Reticulibacteraceae fam. nov., and Ktedonospora formicarum gen. nov., sp. nov., Ktedonobacter robiniae sp. nov., Dictyobacter formicarum sp. nov. and Dictyobacter arantiisoli sp. nov., belonging to the class Ktedonobacteria.</title>
        <authorList>
            <person name="Yabe S."/>
            <person name="Zheng Y."/>
            <person name="Wang C.M."/>
            <person name="Sakai Y."/>
            <person name="Abe K."/>
            <person name="Yokota A."/>
            <person name="Donadio S."/>
            <person name="Cavaletti L."/>
            <person name="Monciardini P."/>
        </authorList>
    </citation>
    <scope>NUCLEOTIDE SEQUENCE [LARGE SCALE GENOMIC DNA]</scope>
    <source>
        <strain evidence="4 5">SOSP1-30</strain>
    </source>
</reference>
<dbReference type="SUPFAM" id="SSF46689">
    <property type="entry name" value="Homeodomain-like"/>
    <property type="match status" value="1"/>
</dbReference>
<dbReference type="SUPFAM" id="SSF48498">
    <property type="entry name" value="Tetracyclin repressor-like, C-terminal domain"/>
    <property type="match status" value="1"/>
</dbReference>
<evidence type="ECO:0000256" key="1">
    <source>
        <dbReference type="ARBA" id="ARBA00023125"/>
    </source>
</evidence>
<evidence type="ECO:0000313" key="4">
    <source>
        <dbReference type="EMBL" id="GHO58108.1"/>
    </source>
</evidence>
<dbReference type="InterPro" id="IPR050624">
    <property type="entry name" value="HTH-type_Tx_Regulator"/>
</dbReference>
<feature type="domain" description="HTH tetR-type" evidence="3">
    <location>
        <begin position="10"/>
        <end position="70"/>
    </location>
</feature>
<dbReference type="Proteomes" id="UP000654345">
    <property type="component" value="Unassembled WGS sequence"/>
</dbReference>
<dbReference type="InterPro" id="IPR036271">
    <property type="entry name" value="Tet_transcr_reg_TetR-rel_C_sf"/>
</dbReference>
<proteinExistence type="predicted"/>
<accession>A0ABQ3UZ89</accession>
<evidence type="ECO:0000256" key="2">
    <source>
        <dbReference type="PROSITE-ProRule" id="PRU00335"/>
    </source>
</evidence>
<organism evidence="4 5">
    <name type="scientific">Ktedonobacter robiniae</name>
    <dbReference type="NCBI Taxonomy" id="2778365"/>
    <lineage>
        <taxon>Bacteria</taxon>
        <taxon>Bacillati</taxon>
        <taxon>Chloroflexota</taxon>
        <taxon>Ktedonobacteria</taxon>
        <taxon>Ktedonobacterales</taxon>
        <taxon>Ktedonobacteraceae</taxon>
        <taxon>Ktedonobacter</taxon>
    </lineage>
</organism>
<dbReference type="PROSITE" id="PS50977">
    <property type="entry name" value="HTH_TETR_2"/>
    <property type="match status" value="1"/>
</dbReference>
<dbReference type="InterPro" id="IPR041603">
    <property type="entry name" value="YvdT_C"/>
</dbReference>
<comment type="caution">
    <text evidence="4">The sequence shown here is derived from an EMBL/GenBank/DDBJ whole genome shotgun (WGS) entry which is preliminary data.</text>
</comment>
<dbReference type="Pfam" id="PF00440">
    <property type="entry name" value="TetR_N"/>
    <property type="match status" value="1"/>
</dbReference>
<feature type="DNA-binding region" description="H-T-H motif" evidence="2">
    <location>
        <begin position="33"/>
        <end position="52"/>
    </location>
</feature>
<gene>
    <name evidence="4" type="ORF">KSB_65830</name>
</gene>
<dbReference type="InterPro" id="IPR009057">
    <property type="entry name" value="Homeodomain-like_sf"/>
</dbReference>
<dbReference type="InterPro" id="IPR001647">
    <property type="entry name" value="HTH_TetR"/>
</dbReference>